<dbReference type="Proteomes" id="UP000663829">
    <property type="component" value="Unassembled WGS sequence"/>
</dbReference>
<dbReference type="AlphaFoldDB" id="A0A813PIJ0"/>
<feature type="transmembrane region" description="Helical" evidence="1">
    <location>
        <begin position="155"/>
        <end position="175"/>
    </location>
</feature>
<evidence type="ECO:0000313" key="4">
    <source>
        <dbReference type="EMBL" id="CAF3531352.1"/>
    </source>
</evidence>
<accession>A0A813PIJ0</accession>
<keyword evidence="1" id="KW-1133">Transmembrane helix</keyword>
<dbReference type="Proteomes" id="UP000681722">
    <property type="component" value="Unassembled WGS sequence"/>
</dbReference>
<name>A0A813PIJ0_9BILA</name>
<dbReference type="Proteomes" id="UP000682733">
    <property type="component" value="Unassembled WGS sequence"/>
</dbReference>
<dbReference type="Gene3D" id="1.20.140.150">
    <property type="match status" value="1"/>
</dbReference>
<feature type="transmembrane region" description="Helical" evidence="1">
    <location>
        <begin position="6"/>
        <end position="29"/>
    </location>
</feature>
<feature type="transmembrane region" description="Helical" evidence="1">
    <location>
        <begin position="92"/>
        <end position="117"/>
    </location>
</feature>
<feature type="transmembrane region" description="Helical" evidence="1">
    <location>
        <begin position="123"/>
        <end position="143"/>
    </location>
</feature>
<evidence type="ECO:0000313" key="6">
    <source>
        <dbReference type="Proteomes" id="UP000663829"/>
    </source>
</evidence>
<dbReference type="EMBL" id="CAJNOK010000638">
    <property type="protein sequence ID" value="CAF0766262.1"/>
    <property type="molecule type" value="Genomic_DNA"/>
</dbReference>
<evidence type="ECO:0000313" key="2">
    <source>
        <dbReference type="EMBL" id="CAF0751666.1"/>
    </source>
</evidence>
<comment type="caution">
    <text evidence="2">The sequence shown here is derived from an EMBL/GenBank/DDBJ whole genome shotgun (WGS) entry which is preliminary data.</text>
</comment>
<sequence length="183" mass="19963">MAVDRTIRILIISCGILSLVSVIMCLYSISTANWYHSSIQRIGLFHTCNITISKTAKCEKNIYANSNQYSNDPVNGVYQLTYNKRFRGSGGLAIVAVIFQIASIILSIYASIIFLPNPSVTCWILPIIQFVVSLFMLATLSEASYGINMNGQSSSIYEAALVSTMASTIVASIAADRINKLST</sequence>
<gene>
    <name evidence="2" type="ORF">GPM918_LOCUS869</name>
    <name evidence="3" type="ORF">OVA965_LOCUS2833</name>
    <name evidence="4" type="ORF">SRO942_LOCUS869</name>
    <name evidence="5" type="ORF">TMI583_LOCUS2832</name>
</gene>
<keyword evidence="1" id="KW-0472">Membrane</keyword>
<keyword evidence="1" id="KW-0812">Transmembrane</keyword>
<reference evidence="2" key="1">
    <citation type="submission" date="2021-02" db="EMBL/GenBank/DDBJ databases">
        <authorList>
            <person name="Nowell W R."/>
        </authorList>
    </citation>
    <scope>NUCLEOTIDE SEQUENCE</scope>
</reference>
<protein>
    <submittedName>
        <fullName evidence="2">Uncharacterized protein</fullName>
    </submittedName>
</protein>
<proteinExistence type="predicted"/>
<organism evidence="2 6">
    <name type="scientific">Didymodactylos carnosus</name>
    <dbReference type="NCBI Taxonomy" id="1234261"/>
    <lineage>
        <taxon>Eukaryota</taxon>
        <taxon>Metazoa</taxon>
        <taxon>Spiralia</taxon>
        <taxon>Gnathifera</taxon>
        <taxon>Rotifera</taxon>
        <taxon>Eurotatoria</taxon>
        <taxon>Bdelloidea</taxon>
        <taxon>Philodinida</taxon>
        <taxon>Philodinidae</taxon>
        <taxon>Didymodactylos</taxon>
    </lineage>
</organism>
<dbReference type="EMBL" id="CAJOBC010000073">
    <property type="protein sequence ID" value="CAF3531352.1"/>
    <property type="molecule type" value="Genomic_DNA"/>
</dbReference>
<evidence type="ECO:0000313" key="3">
    <source>
        <dbReference type="EMBL" id="CAF0766262.1"/>
    </source>
</evidence>
<dbReference type="OrthoDB" id="10020032at2759"/>
<keyword evidence="6" id="KW-1185">Reference proteome</keyword>
<dbReference type="Proteomes" id="UP000677228">
    <property type="component" value="Unassembled WGS sequence"/>
</dbReference>
<evidence type="ECO:0000256" key="1">
    <source>
        <dbReference type="SAM" id="Phobius"/>
    </source>
</evidence>
<dbReference type="EMBL" id="CAJNOQ010000073">
    <property type="protein sequence ID" value="CAF0751666.1"/>
    <property type="molecule type" value="Genomic_DNA"/>
</dbReference>
<evidence type="ECO:0000313" key="5">
    <source>
        <dbReference type="EMBL" id="CAF3546565.1"/>
    </source>
</evidence>
<dbReference type="EMBL" id="CAJOBA010000638">
    <property type="protein sequence ID" value="CAF3546565.1"/>
    <property type="molecule type" value="Genomic_DNA"/>
</dbReference>